<dbReference type="Proteomes" id="UP000473531">
    <property type="component" value="Unassembled WGS sequence"/>
</dbReference>
<evidence type="ECO:0000313" key="3">
    <source>
        <dbReference type="Proteomes" id="UP000473531"/>
    </source>
</evidence>
<dbReference type="InterPro" id="IPR001173">
    <property type="entry name" value="Glyco_trans_2-like"/>
</dbReference>
<dbReference type="EMBL" id="WTYU01000002">
    <property type="protein sequence ID" value="MXP15395.1"/>
    <property type="molecule type" value="Genomic_DNA"/>
</dbReference>
<sequence length="312" mass="34253">MPAPATSPAPYLGPGRSPRISVICIFHNADVFLAEAIGSVLAQTWQDFEMLLVDDGSTDKSAAIAQTFADGAPHRIRLLAHAGNANRGMSASRNLGIAHSAGDLVAFIDADDVWRTHKLEQQAALLDRLPQAGMVCGTVNYWRGWNGGQDRLVPTGHVTDALAYAPDLLLSLYPLGRAGAPCPSDLLIRRSTIEAAGGFEDAFTGLYEDQAFCVKAYLAAPVYFASNVWLDYRQHAGSAVATAHRTGTQARRRQEFLGWFAAHVARREFPGKAQVQQAIRRENWLARHRLTARIYRRLAKIARPQKSRQARK</sequence>
<dbReference type="AlphaFoldDB" id="A0A6L7GIJ4"/>
<protein>
    <submittedName>
        <fullName evidence="2">Glycosyltransferase</fullName>
    </submittedName>
</protein>
<organism evidence="2 3">
    <name type="scientific">Allopontixanthobacter confluentis</name>
    <dbReference type="NCBI Taxonomy" id="1849021"/>
    <lineage>
        <taxon>Bacteria</taxon>
        <taxon>Pseudomonadati</taxon>
        <taxon>Pseudomonadota</taxon>
        <taxon>Alphaproteobacteria</taxon>
        <taxon>Sphingomonadales</taxon>
        <taxon>Erythrobacteraceae</taxon>
        <taxon>Allopontixanthobacter</taxon>
    </lineage>
</organism>
<comment type="caution">
    <text evidence="2">The sequence shown here is derived from an EMBL/GenBank/DDBJ whole genome shotgun (WGS) entry which is preliminary data.</text>
</comment>
<feature type="domain" description="Glycosyltransferase 2-like" evidence="1">
    <location>
        <begin position="21"/>
        <end position="141"/>
    </location>
</feature>
<keyword evidence="2" id="KW-0808">Transferase</keyword>
<dbReference type="Pfam" id="PF00535">
    <property type="entry name" value="Glycos_transf_2"/>
    <property type="match status" value="1"/>
</dbReference>
<name>A0A6L7GIJ4_9SPHN</name>
<proteinExistence type="predicted"/>
<keyword evidence="3" id="KW-1185">Reference proteome</keyword>
<dbReference type="SUPFAM" id="SSF53448">
    <property type="entry name" value="Nucleotide-diphospho-sugar transferases"/>
    <property type="match status" value="1"/>
</dbReference>
<dbReference type="PANTHER" id="PTHR43685:SF2">
    <property type="entry name" value="GLYCOSYLTRANSFERASE 2-LIKE DOMAIN-CONTAINING PROTEIN"/>
    <property type="match status" value="1"/>
</dbReference>
<dbReference type="InterPro" id="IPR029044">
    <property type="entry name" value="Nucleotide-diphossugar_trans"/>
</dbReference>
<dbReference type="GO" id="GO:0016740">
    <property type="term" value="F:transferase activity"/>
    <property type="evidence" value="ECO:0007669"/>
    <property type="project" value="UniProtKB-KW"/>
</dbReference>
<dbReference type="RefSeq" id="WP_160601921.1">
    <property type="nucleotide sequence ID" value="NZ_WTYU01000002.1"/>
</dbReference>
<dbReference type="PANTHER" id="PTHR43685">
    <property type="entry name" value="GLYCOSYLTRANSFERASE"/>
    <property type="match status" value="1"/>
</dbReference>
<dbReference type="InterPro" id="IPR050834">
    <property type="entry name" value="Glycosyltransf_2"/>
</dbReference>
<gene>
    <name evidence="2" type="ORF">GRI44_11605</name>
</gene>
<evidence type="ECO:0000313" key="2">
    <source>
        <dbReference type="EMBL" id="MXP15395.1"/>
    </source>
</evidence>
<reference evidence="2 3" key="1">
    <citation type="submission" date="2019-12" db="EMBL/GenBank/DDBJ databases">
        <title>Genomic-based taxomic classification of the family Erythrobacteraceae.</title>
        <authorList>
            <person name="Xu L."/>
        </authorList>
    </citation>
    <scope>NUCLEOTIDE SEQUENCE [LARGE SCALE GENOMIC DNA]</scope>
    <source>
        <strain evidence="2 3">KCTC 52259</strain>
    </source>
</reference>
<dbReference type="CDD" id="cd00761">
    <property type="entry name" value="Glyco_tranf_GTA_type"/>
    <property type="match status" value="1"/>
</dbReference>
<accession>A0A6L7GIJ4</accession>
<evidence type="ECO:0000259" key="1">
    <source>
        <dbReference type="Pfam" id="PF00535"/>
    </source>
</evidence>
<dbReference type="Gene3D" id="3.90.550.10">
    <property type="entry name" value="Spore Coat Polysaccharide Biosynthesis Protein SpsA, Chain A"/>
    <property type="match status" value="1"/>
</dbReference>
<dbReference type="OrthoDB" id="9813349at2"/>